<keyword evidence="5" id="KW-1185">Reference proteome</keyword>
<dbReference type="InterPro" id="IPR050637">
    <property type="entry name" value="NLRP_innate_immun_reg"/>
</dbReference>
<evidence type="ECO:0000313" key="4">
    <source>
        <dbReference type="EMBL" id="KAL1251667.1"/>
    </source>
</evidence>
<comment type="subcellular location">
    <subcellularLocation>
        <location evidence="1">Cytoplasm</location>
    </subcellularLocation>
</comment>
<evidence type="ECO:0000256" key="3">
    <source>
        <dbReference type="ARBA" id="ARBA00022737"/>
    </source>
</evidence>
<gene>
    <name evidence="4" type="ORF">QQF64_019463</name>
</gene>
<evidence type="ECO:0000313" key="5">
    <source>
        <dbReference type="Proteomes" id="UP001558613"/>
    </source>
</evidence>
<keyword evidence="3" id="KW-0677">Repeat</keyword>
<name>A0ABR3LJ49_9TELE</name>
<reference evidence="4 5" key="1">
    <citation type="submission" date="2023-09" db="EMBL/GenBank/DDBJ databases">
        <authorList>
            <person name="Wang M."/>
        </authorList>
    </citation>
    <scope>NUCLEOTIDE SEQUENCE [LARGE SCALE GENOMIC DNA]</scope>
    <source>
        <strain evidence="4">GT-2023</strain>
        <tissue evidence="4">Liver</tissue>
    </source>
</reference>
<protein>
    <submittedName>
        <fullName evidence="4">Uncharacterized protein</fullName>
    </submittedName>
</protein>
<evidence type="ECO:0000256" key="1">
    <source>
        <dbReference type="ARBA" id="ARBA00004496"/>
    </source>
</evidence>
<accession>A0ABR3LJ49</accession>
<feature type="non-terminal residue" evidence="4">
    <location>
        <position position="92"/>
    </location>
</feature>
<dbReference type="PANTHER" id="PTHR45690">
    <property type="entry name" value="NACHT, LRR AND PYD DOMAINS-CONTAINING PROTEIN 12"/>
    <property type="match status" value="1"/>
</dbReference>
<comment type="caution">
    <text evidence="4">The sequence shown here is derived from an EMBL/GenBank/DDBJ whole genome shotgun (WGS) entry which is preliminary data.</text>
</comment>
<evidence type="ECO:0000256" key="2">
    <source>
        <dbReference type="ARBA" id="ARBA00022490"/>
    </source>
</evidence>
<dbReference type="PANTHER" id="PTHR45690:SF19">
    <property type="entry name" value="NACHT, LRR AND PYD DOMAINS-CONTAINING PROTEIN 3"/>
    <property type="match status" value="1"/>
</dbReference>
<dbReference type="Proteomes" id="UP001558613">
    <property type="component" value="Unassembled WGS sequence"/>
</dbReference>
<sequence>MCEIKEAALDITLYFLKHMKQDELADTLKDELVFIHQRQLKSNLKKKYQCVFEGIAKHEEEMEEFELQKFKKSDECLIRLSPVIKTSKKAML</sequence>
<proteinExistence type="predicted"/>
<keyword evidence="2" id="KW-0963">Cytoplasm</keyword>
<organism evidence="4 5">
    <name type="scientific">Cirrhinus molitorella</name>
    <name type="common">mud carp</name>
    <dbReference type="NCBI Taxonomy" id="172907"/>
    <lineage>
        <taxon>Eukaryota</taxon>
        <taxon>Metazoa</taxon>
        <taxon>Chordata</taxon>
        <taxon>Craniata</taxon>
        <taxon>Vertebrata</taxon>
        <taxon>Euteleostomi</taxon>
        <taxon>Actinopterygii</taxon>
        <taxon>Neopterygii</taxon>
        <taxon>Teleostei</taxon>
        <taxon>Ostariophysi</taxon>
        <taxon>Cypriniformes</taxon>
        <taxon>Cyprinidae</taxon>
        <taxon>Labeoninae</taxon>
        <taxon>Labeonini</taxon>
        <taxon>Cirrhinus</taxon>
    </lineage>
</organism>
<dbReference type="EMBL" id="JAYMGO010000022">
    <property type="protein sequence ID" value="KAL1251667.1"/>
    <property type="molecule type" value="Genomic_DNA"/>
</dbReference>